<name>A0AA37DG42_9FIRM</name>
<keyword evidence="2" id="KW-1185">Reference proteome</keyword>
<proteinExistence type="predicted"/>
<evidence type="ECO:0008006" key="3">
    <source>
        <dbReference type="Google" id="ProtNLM"/>
    </source>
</evidence>
<dbReference type="AlphaFoldDB" id="A0AA37DG42"/>
<comment type="caution">
    <text evidence="1">The sequence shown here is derived from an EMBL/GenBank/DDBJ whole genome shotgun (WGS) entry which is preliminary data.</text>
</comment>
<dbReference type="Pfam" id="PF08902">
    <property type="entry name" value="DUF1848"/>
    <property type="match status" value="1"/>
</dbReference>
<dbReference type="Proteomes" id="UP000018466">
    <property type="component" value="Unassembled WGS sequence"/>
</dbReference>
<gene>
    <name evidence="1" type="ORF">HMPREF9623_01330</name>
</gene>
<organism evidence="1 2">
    <name type="scientific">Stomatobaculum longum</name>
    <dbReference type="NCBI Taxonomy" id="796942"/>
    <lineage>
        <taxon>Bacteria</taxon>
        <taxon>Bacillati</taxon>
        <taxon>Bacillota</taxon>
        <taxon>Clostridia</taxon>
        <taxon>Lachnospirales</taxon>
        <taxon>Lachnospiraceae</taxon>
        <taxon>Stomatobaculum</taxon>
    </lineage>
</organism>
<evidence type="ECO:0000313" key="2">
    <source>
        <dbReference type="Proteomes" id="UP000018466"/>
    </source>
</evidence>
<sequence length="140" mass="15493">MTEQEQKYLAARFAEIGAKYGIPIRTCCENASLAQCGVDVSGCMTKAVLEAAADCQLTVPKKKKSPRAQCSCLLGADIGMYNSCPHGCIYCYANYDRRTVEQNVKLHDPASPFLIGGFRKGDKIIEVRQESYINRQISLF</sequence>
<evidence type="ECO:0000313" key="1">
    <source>
        <dbReference type="EMBL" id="EHO16631.1"/>
    </source>
</evidence>
<protein>
    <recommendedName>
        <fullName evidence="3">DUF1848 family protein</fullName>
    </recommendedName>
</protein>
<dbReference type="InterPro" id="IPR014998">
    <property type="entry name" value="DUF1848"/>
</dbReference>
<reference evidence="1 2" key="1">
    <citation type="submission" date="2011-10" db="EMBL/GenBank/DDBJ databases">
        <title>The Genome Sequence of Lachnospiraceae bacterium ACC2.</title>
        <authorList>
            <consortium name="The Broad Institute Genome Sequencing Platform"/>
            <person name="Earl A."/>
            <person name="Ward D."/>
            <person name="Feldgarden M."/>
            <person name="Gevers D."/>
            <person name="Sizova M."/>
            <person name="Hazen A."/>
            <person name="Epstein S."/>
            <person name="Young S.K."/>
            <person name="Zeng Q."/>
            <person name="Gargeya S."/>
            <person name="Fitzgerald M."/>
            <person name="Haas B."/>
            <person name="Abouelleil A."/>
            <person name="Alvarado L."/>
            <person name="Arachchi H.M."/>
            <person name="Berlin A."/>
            <person name="Brown A."/>
            <person name="Chapman S.B."/>
            <person name="Chen Z."/>
            <person name="Dunbar C."/>
            <person name="Freedman E."/>
            <person name="Gearin G."/>
            <person name="Goldberg J."/>
            <person name="Griggs A."/>
            <person name="Gujja S."/>
            <person name="Heiman D."/>
            <person name="Howarth C."/>
            <person name="Larson L."/>
            <person name="Lui A."/>
            <person name="MacDonald P.J.P."/>
            <person name="Montmayeur A."/>
            <person name="Murphy C."/>
            <person name="Neiman D."/>
            <person name="Pearson M."/>
            <person name="Priest M."/>
            <person name="Roberts A."/>
            <person name="Saif S."/>
            <person name="Shea T."/>
            <person name="Shenoy N."/>
            <person name="Sisk P."/>
            <person name="Stolte C."/>
            <person name="Sykes S."/>
            <person name="Wortman J."/>
            <person name="Nusbaum C."/>
            <person name="Birren B."/>
        </authorList>
    </citation>
    <scope>NUCLEOTIDE SEQUENCE [LARGE SCALE GENOMIC DNA]</scope>
    <source>
        <strain evidence="1 2">ACC2</strain>
    </source>
</reference>
<dbReference type="EMBL" id="AGEL01000007">
    <property type="protein sequence ID" value="EHO16631.1"/>
    <property type="molecule type" value="Genomic_DNA"/>
</dbReference>
<accession>A0AA37DG42</accession>